<keyword evidence="2" id="KW-1185">Reference proteome</keyword>
<dbReference type="AlphaFoldDB" id="A0A8H6HFC9"/>
<evidence type="ECO:0000313" key="2">
    <source>
        <dbReference type="Proteomes" id="UP000521943"/>
    </source>
</evidence>
<reference evidence="1 2" key="1">
    <citation type="submission" date="2020-07" db="EMBL/GenBank/DDBJ databases">
        <title>Comparative genomics of pyrophilous fungi reveals a link between fire events and developmental genes.</title>
        <authorList>
            <consortium name="DOE Joint Genome Institute"/>
            <person name="Steindorff A.S."/>
            <person name="Carver A."/>
            <person name="Calhoun S."/>
            <person name="Stillman K."/>
            <person name="Liu H."/>
            <person name="Lipzen A."/>
            <person name="Pangilinan J."/>
            <person name="Labutti K."/>
            <person name="Bruns T.D."/>
            <person name="Grigoriev I.V."/>
        </authorList>
    </citation>
    <scope>NUCLEOTIDE SEQUENCE [LARGE SCALE GENOMIC DNA]</scope>
    <source>
        <strain evidence="1 2">CBS 144469</strain>
    </source>
</reference>
<dbReference type="Gene3D" id="3.80.10.10">
    <property type="entry name" value="Ribonuclease Inhibitor"/>
    <property type="match status" value="1"/>
</dbReference>
<dbReference type="Proteomes" id="UP000521943">
    <property type="component" value="Unassembled WGS sequence"/>
</dbReference>
<name>A0A8H6HFC9_9AGAR</name>
<gene>
    <name evidence="1" type="ORF">DFP72DRAFT_1078093</name>
</gene>
<evidence type="ECO:0000313" key="1">
    <source>
        <dbReference type="EMBL" id="KAF6744751.1"/>
    </source>
</evidence>
<dbReference type="InterPro" id="IPR032675">
    <property type="entry name" value="LRR_dom_sf"/>
</dbReference>
<accession>A0A8H6HFC9</accession>
<proteinExistence type="predicted"/>
<sequence>MSVQLPNDIVLYVARLRCVHPEYYDYISIDGPCPLDVPPYSHPQDWCPQEVLLVSSAVYSMASLYSWDCALLMSQHALPSIQAAIRRRSLIRGESRLPRDIIRCLDLDFDLRFACNQLPQLISGLPHLDTVVLSHSVSSMLLFCDSTRSPSIINPLPLPSPFPSSLRAVLFSDTVYRVKMEDIVLLSLMVPQLERLQVAKFVVVGNASLQYEVTAPSYLFPALKWLAIGGFERSSVDIHHPSAVSLTVFLDAVSTGSGLPSLRRLDILTDIQIPEQFLHVHGSLIKCLSVSGAHHDCLRLENTFTRFEALEHLIILANPSLSPMPRSPNQSLTRITVYRPRSPRNLLLPHADVLTQAHDIITEIIAMSPRCPTLETVTFVPPHEPLAQEWIAQQQERILPTSITLSF</sequence>
<organism evidence="1 2">
    <name type="scientific">Ephemerocybe angulata</name>
    <dbReference type="NCBI Taxonomy" id="980116"/>
    <lineage>
        <taxon>Eukaryota</taxon>
        <taxon>Fungi</taxon>
        <taxon>Dikarya</taxon>
        <taxon>Basidiomycota</taxon>
        <taxon>Agaricomycotina</taxon>
        <taxon>Agaricomycetes</taxon>
        <taxon>Agaricomycetidae</taxon>
        <taxon>Agaricales</taxon>
        <taxon>Agaricineae</taxon>
        <taxon>Psathyrellaceae</taxon>
        <taxon>Ephemerocybe</taxon>
    </lineage>
</organism>
<dbReference type="EMBL" id="JACGCI010000114">
    <property type="protein sequence ID" value="KAF6744751.1"/>
    <property type="molecule type" value="Genomic_DNA"/>
</dbReference>
<comment type="caution">
    <text evidence="1">The sequence shown here is derived from an EMBL/GenBank/DDBJ whole genome shotgun (WGS) entry which is preliminary data.</text>
</comment>
<protein>
    <submittedName>
        <fullName evidence="1">Uncharacterized protein</fullName>
    </submittedName>
</protein>